<dbReference type="KEGG" id="zju:107415047"/>
<protein>
    <submittedName>
        <fullName evidence="2">Uncharacterized protein LOC107415047</fullName>
    </submittedName>
</protein>
<gene>
    <name evidence="2" type="primary">LOC107415047</name>
</gene>
<name>A0A6P3ZJ66_ZIZJJ</name>
<dbReference type="GeneID" id="107415047"/>
<organism evidence="1 2">
    <name type="scientific">Ziziphus jujuba</name>
    <name type="common">Chinese jujube</name>
    <name type="synonym">Ziziphus sativa</name>
    <dbReference type="NCBI Taxonomy" id="326968"/>
    <lineage>
        <taxon>Eukaryota</taxon>
        <taxon>Viridiplantae</taxon>
        <taxon>Streptophyta</taxon>
        <taxon>Embryophyta</taxon>
        <taxon>Tracheophyta</taxon>
        <taxon>Spermatophyta</taxon>
        <taxon>Magnoliopsida</taxon>
        <taxon>eudicotyledons</taxon>
        <taxon>Gunneridae</taxon>
        <taxon>Pentapetalae</taxon>
        <taxon>rosids</taxon>
        <taxon>fabids</taxon>
        <taxon>Rosales</taxon>
        <taxon>Rhamnaceae</taxon>
        <taxon>Paliureae</taxon>
        <taxon>Ziziphus</taxon>
    </lineage>
</organism>
<sequence length="255" mass="27596">MLLSPAQTTLTSTIPYSNFSVVIPATTTTLLLPKSLFLGSPCQPTNALHRFLAARGRNLNLTFSTATIKASLLESPVLWAGRLCIFYALLKAGLAGSQANPLVSDLVETSDGDGGETGDLGFSKWLKSLKGKPVDGAADKRKLVSKWHPTTKGTLRRNYRVPSKSEGRRLLKGIASLLSDDDHFVDATSHKGCQIRRESAHGESVCCNNVRALFDELPTPHLVVEITPFPAGPLTEKDYTKAEKLERVLRSGPSV</sequence>
<dbReference type="Proteomes" id="UP001652623">
    <property type="component" value="Chromosome 4"/>
</dbReference>
<dbReference type="FunCoup" id="A0A6P3ZJ66">
    <property type="interactions" value="1721"/>
</dbReference>
<accession>A0A6P3ZJ66</accession>
<dbReference type="PANTHER" id="PTHR37229">
    <property type="entry name" value="6,7-DIMETHYL-8-RIBITYLLUMAZINE SYNTHASE"/>
    <property type="match status" value="1"/>
</dbReference>
<dbReference type="AlphaFoldDB" id="A0A6P3ZJ66"/>
<evidence type="ECO:0000313" key="1">
    <source>
        <dbReference type="Proteomes" id="UP001652623"/>
    </source>
</evidence>
<dbReference type="PANTHER" id="PTHR37229:SF2">
    <property type="entry name" value="6,7-DIMETHYL-8-RIBITYLLUMAZINE SYNTHASE"/>
    <property type="match status" value="1"/>
</dbReference>
<proteinExistence type="predicted"/>
<reference evidence="2" key="1">
    <citation type="submission" date="2025-08" db="UniProtKB">
        <authorList>
            <consortium name="RefSeq"/>
        </authorList>
    </citation>
    <scope>IDENTIFICATION</scope>
    <source>
        <tissue evidence="2">Seedling</tissue>
    </source>
</reference>
<dbReference type="RefSeq" id="XP_015878799.2">
    <property type="nucleotide sequence ID" value="XM_016023313.4"/>
</dbReference>
<dbReference type="InParanoid" id="A0A6P3ZJ66"/>
<evidence type="ECO:0000313" key="2">
    <source>
        <dbReference type="RefSeq" id="XP_015878799.2"/>
    </source>
</evidence>
<dbReference type="GO" id="GO:0009941">
    <property type="term" value="C:chloroplast envelope"/>
    <property type="evidence" value="ECO:0007669"/>
    <property type="project" value="TreeGrafter"/>
</dbReference>
<keyword evidence="1" id="KW-1185">Reference proteome</keyword>